<accession>A0A1M5EFW6</accession>
<dbReference type="Proteomes" id="UP000184471">
    <property type="component" value="Unassembled WGS sequence"/>
</dbReference>
<organism evidence="1 2">
    <name type="scientific">Geodermatophilus nigrescens</name>
    <dbReference type="NCBI Taxonomy" id="1070870"/>
    <lineage>
        <taxon>Bacteria</taxon>
        <taxon>Bacillati</taxon>
        <taxon>Actinomycetota</taxon>
        <taxon>Actinomycetes</taxon>
        <taxon>Geodermatophilales</taxon>
        <taxon>Geodermatophilaceae</taxon>
        <taxon>Geodermatophilus</taxon>
    </lineage>
</organism>
<evidence type="ECO:0000313" key="2">
    <source>
        <dbReference type="Proteomes" id="UP000184471"/>
    </source>
</evidence>
<dbReference type="EMBL" id="FQVX01000001">
    <property type="protein sequence ID" value="SHF78183.1"/>
    <property type="molecule type" value="Genomic_DNA"/>
</dbReference>
<keyword evidence="2" id="KW-1185">Reference proteome</keyword>
<name>A0A1M5EFW6_9ACTN</name>
<proteinExistence type="predicted"/>
<protein>
    <submittedName>
        <fullName evidence="1">Uncharacterized protein</fullName>
    </submittedName>
</protein>
<dbReference type="AlphaFoldDB" id="A0A1M5EFW6"/>
<gene>
    <name evidence="1" type="ORF">SAMN05444351_0779</name>
</gene>
<sequence length="52" mass="5858">MSEVSFAHDEDDQDSDETVSVYDAAEIWLSHGMDDDYTLGYSEDELRRAAGL</sequence>
<reference evidence="1 2" key="1">
    <citation type="submission" date="2016-11" db="EMBL/GenBank/DDBJ databases">
        <authorList>
            <person name="Jaros S."/>
            <person name="Januszkiewicz K."/>
            <person name="Wedrychowicz H."/>
        </authorList>
    </citation>
    <scope>NUCLEOTIDE SEQUENCE [LARGE SCALE GENOMIC DNA]</scope>
    <source>
        <strain evidence="1 2">DSM 45408</strain>
    </source>
</reference>
<evidence type="ECO:0000313" key="1">
    <source>
        <dbReference type="EMBL" id="SHF78183.1"/>
    </source>
</evidence>